<dbReference type="InterPro" id="IPR003029">
    <property type="entry name" value="S1_domain"/>
</dbReference>
<dbReference type="GO" id="GO:0022627">
    <property type="term" value="C:cytosolic small ribosomal subunit"/>
    <property type="evidence" value="ECO:0007669"/>
    <property type="project" value="TreeGrafter"/>
</dbReference>
<dbReference type="PRINTS" id="PR00681">
    <property type="entry name" value="RIBOSOMALS1"/>
</dbReference>
<dbReference type="InterPro" id="IPR035104">
    <property type="entry name" value="Ribosomal_protein_S1-like"/>
</dbReference>
<dbReference type="CDD" id="cd05688">
    <property type="entry name" value="S1_RPS1_repeat_ec3"/>
    <property type="match status" value="1"/>
</dbReference>
<dbReference type="EMBL" id="UOEX01000389">
    <property type="protein sequence ID" value="VAW41535.1"/>
    <property type="molecule type" value="Genomic_DNA"/>
</dbReference>
<dbReference type="AlphaFoldDB" id="A0A3B0VDD5"/>
<dbReference type="Gene3D" id="2.40.50.140">
    <property type="entry name" value="Nucleic acid-binding proteins"/>
    <property type="match status" value="6"/>
</dbReference>
<proteinExistence type="inferred from homology"/>
<dbReference type="GO" id="GO:0003729">
    <property type="term" value="F:mRNA binding"/>
    <property type="evidence" value="ECO:0007669"/>
    <property type="project" value="TreeGrafter"/>
</dbReference>
<feature type="domain" description="S1 motif" evidence="9">
    <location>
        <begin position="480"/>
        <end position="549"/>
    </location>
</feature>
<dbReference type="PROSITE" id="PS50126">
    <property type="entry name" value="S1"/>
    <property type="match status" value="6"/>
</dbReference>
<evidence type="ECO:0000256" key="3">
    <source>
        <dbReference type="ARBA" id="ARBA00022884"/>
    </source>
</evidence>
<name>A0A3B0VDD5_9ZZZZ</name>
<dbReference type="NCBIfam" id="NF004952">
    <property type="entry name" value="PRK06299.1-2"/>
    <property type="match status" value="1"/>
</dbReference>
<dbReference type="CDD" id="cd04465">
    <property type="entry name" value="S1_RPS1_repeat_ec2_hs2"/>
    <property type="match status" value="1"/>
</dbReference>
<dbReference type="FunFam" id="2.40.50.140:FF:000103">
    <property type="entry name" value="protein RRP5 homolog"/>
    <property type="match status" value="2"/>
</dbReference>
<keyword evidence="2" id="KW-0677">Repeat</keyword>
<feature type="domain" description="S1 motif" evidence="9">
    <location>
        <begin position="135"/>
        <end position="200"/>
    </location>
</feature>
<evidence type="ECO:0000256" key="8">
    <source>
        <dbReference type="SAM" id="MobiDB-lite"/>
    </source>
</evidence>
<dbReference type="PANTHER" id="PTHR10724">
    <property type="entry name" value="30S RIBOSOMAL PROTEIN S1"/>
    <property type="match status" value="1"/>
</dbReference>
<dbReference type="InterPro" id="IPR000110">
    <property type="entry name" value="Ribosomal_bS1"/>
</dbReference>
<sequence length="599" mass="65881">MGNNVTETTEQVDSAPDVESVEAVSASQFDNISDDASFADLFEDSLKVANVGEVVPGTVIDFISQMAVVDIGDKSEAMISLSEFKNDGEQLEVHVGDVFDVFVEKREKDGGLCLSREKAIAIKVWEAIAQIQADDGTIPGVIENRVKGGLSVDIGVPAFLPYSQIDLRPVKDLDAMLGQTYDFKILKYNRKRNNVVISRRAILEEERNKLREAMRDSLQEGAVIKGTITNITDYGIFVDLGGMDGLCHITDLSWGRVSHPSKMFQVGENLDVKILKFDKDSGKVSLGVKQLKEDPWSTVQERYPVGTKASGKVVSITDYGVFAELEEGVEGLAHISEMTWSKKAKHPSKLVAMGDQIEIVILNVDAAAKRISLGMKQLQPNPWDLVSENYPVGSIIEGKVKNITDFGVFIGIEEGIDGLIHVSDLSWTERIKHPSEKYSKGDTLQAVVLKIDRENERFSLGVKQLEPDPWQEAVTKYPVGSKITGKITNVTDFGVFVEVEDGIEGLVHVSEISEDKVNSPVGLYKVGNELETRVINVSAKDRKIGLSIKALADKQEDILEEYHKKQTSPSTIGDLLNAKKEEIAAQQQNGDSDKKETDA</sequence>
<dbReference type="SUPFAM" id="SSF50249">
    <property type="entry name" value="Nucleic acid-binding proteins"/>
    <property type="match status" value="6"/>
</dbReference>
<dbReference type="Pfam" id="PF00575">
    <property type="entry name" value="S1"/>
    <property type="match status" value="6"/>
</dbReference>
<evidence type="ECO:0000256" key="6">
    <source>
        <dbReference type="ARBA" id="ARBA00035293"/>
    </source>
</evidence>
<comment type="similarity">
    <text evidence="1">Belongs to the bacterial ribosomal protein bS1 family.</text>
</comment>
<dbReference type="FunFam" id="2.40.50.140:FF:000011">
    <property type="entry name" value="30S ribosomal protein S1"/>
    <property type="match status" value="2"/>
</dbReference>
<evidence type="ECO:0000256" key="5">
    <source>
        <dbReference type="ARBA" id="ARBA00023274"/>
    </source>
</evidence>
<keyword evidence="4 10" id="KW-0689">Ribosomal protein</keyword>
<dbReference type="InterPro" id="IPR012340">
    <property type="entry name" value="NA-bd_OB-fold"/>
</dbReference>
<keyword evidence="5" id="KW-0687">Ribonucleoprotein</keyword>
<keyword evidence="3" id="KW-0694">RNA-binding</keyword>
<organism evidence="10">
    <name type="scientific">hydrothermal vent metagenome</name>
    <dbReference type="NCBI Taxonomy" id="652676"/>
    <lineage>
        <taxon>unclassified sequences</taxon>
        <taxon>metagenomes</taxon>
        <taxon>ecological metagenomes</taxon>
    </lineage>
</organism>
<accession>A0A3B0VDD5</accession>
<feature type="domain" description="S1 motif" evidence="9">
    <location>
        <begin position="306"/>
        <end position="376"/>
    </location>
</feature>
<dbReference type="NCBIfam" id="TIGR00717">
    <property type="entry name" value="rpsA"/>
    <property type="match status" value="1"/>
</dbReference>
<evidence type="ECO:0000313" key="10">
    <source>
        <dbReference type="EMBL" id="VAW41535.1"/>
    </source>
</evidence>
<gene>
    <name evidence="10" type="ORF">MNBD_DELTA03-1775</name>
</gene>
<evidence type="ECO:0000256" key="1">
    <source>
        <dbReference type="ARBA" id="ARBA00006767"/>
    </source>
</evidence>
<dbReference type="PANTHER" id="PTHR10724:SF7">
    <property type="entry name" value="SMALL RIBOSOMAL SUBUNIT PROTEIN BS1C"/>
    <property type="match status" value="1"/>
</dbReference>
<feature type="region of interest" description="Disordered" evidence="8">
    <location>
        <begin position="564"/>
        <end position="599"/>
    </location>
</feature>
<dbReference type="GO" id="GO:0006412">
    <property type="term" value="P:translation"/>
    <property type="evidence" value="ECO:0007669"/>
    <property type="project" value="InterPro"/>
</dbReference>
<dbReference type="SMART" id="SM00316">
    <property type="entry name" value="S1"/>
    <property type="match status" value="6"/>
</dbReference>
<dbReference type="GO" id="GO:0003735">
    <property type="term" value="F:structural constituent of ribosome"/>
    <property type="evidence" value="ECO:0007669"/>
    <property type="project" value="InterPro"/>
</dbReference>
<evidence type="ECO:0000256" key="7">
    <source>
        <dbReference type="ARBA" id="ARBA00035517"/>
    </source>
</evidence>
<reference evidence="10" key="1">
    <citation type="submission" date="2018-06" db="EMBL/GenBank/DDBJ databases">
        <authorList>
            <person name="Zhirakovskaya E."/>
        </authorList>
    </citation>
    <scope>NUCLEOTIDE SEQUENCE</scope>
</reference>
<feature type="domain" description="S1 motif" evidence="9">
    <location>
        <begin position="221"/>
        <end position="289"/>
    </location>
</feature>
<feature type="domain" description="S1 motif" evidence="9">
    <location>
        <begin position="52"/>
        <end position="117"/>
    </location>
</feature>
<dbReference type="InterPro" id="IPR050437">
    <property type="entry name" value="Ribos_protein_bS1-like"/>
</dbReference>
<evidence type="ECO:0000259" key="9">
    <source>
        <dbReference type="PROSITE" id="PS50126"/>
    </source>
</evidence>
<protein>
    <recommendedName>
        <fullName evidence="6">Small ribosomal subunit protein bS1</fullName>
    </recommendedName>
    <alternativeName>
        <fullName evidence="7">30S ribosomal protein S1</fullName>
    </alternativeName>
</protein>
<evidence type="ECO:0000256" key="4">
    <source>
        <dbReference type="ARBA" id="ARBA00022980"/>
    </source>
</evidence>
<evidence type="ECO:0000256" key="2">
    <source>
        <dbReference type="ARBA" id="ARBA00022737"/>
    </source>
</evidence>
<feature type="domain" description="S1 motif" evidence="9">
    <location>
        <begin position="393"/>
        <end position="463"/>
    </location>
</feature>